<keyword evidence="8" id="KW-1185">Reference proteome</keyword>
<keyword evidence="3" id="KW-0574">Periplasm</keyword>
<evidence type="ECO:0000256" key="3">
    <source>
        <dbReference type="ARBA" id="ARBA00022764"/>
    </source>
</evidence>
<dbReference type="InterPro" id="IPR000923">
    <property type="entry name" value="BlueCu_1"/>
</dbReference>
<dbReference type="InterPro" id="IPR008972">
    <property type="entry name" value="Cupredoxin"/>
</dbReference>
<dbReference type="Gene3D" id="2.60.40.420">
    <property type="entry name" value="Cupredoxins - blue copper proteins"/>
    <property type="match status" value="1"/>
</dbReference>
<reference evidence="8" key="1">
    <citation type="journal article" date="2019" name="Int. J. Syst. Evol. Microbiol.">
        <title>The Global Catalogue of Microorganisms (GCM) 10K type strain sequencing project: providing services to taxonomists for standard genome sequencing and annotation.</title>
        <authorList>
            <consortium name="The Broad Institute Genomics Platform"/>
            <consortium name="The Broad Institute Genome Sequencing Center for Infectious Disease"/>
            <person name="Wu L."/>
            <person name="Ma J."/>
        </authorList>
    </citation>
    <scope>NUCLEOTIDE SEQUENCE [LARGE SCALE GENOMIC DNA]</scope>
    <source>
        <strain evidence="8">CCUG 36956</strain>
    </source>
</reference>
<evidence type="ECO:0000256" key="4">
    <source>
        <dbReference type="ARBA" id="ARBA00023008"/>
    </source>
</evidence>
<sequence length="164" mass="17972">MKKFNLVVMPLLLASCVAFAHGDEPPAKDRFDAAASEQMAFRIAGDATTASRTIRIAMDDSMRFTPGLIKVKQGETIRLVIANKGKIMHEAVIGSMPELQQHSALMKKFPTMEHGTPYMAHVKPGQSQEIIWTFNKAGEFYFACLIAGHFEAGMVGTITVTAKN</sequence>
<keyword evidence="5" id="KW-0732">Signal</keyword>
<evidence type="ECO:0000256" key="5">
    <source>
        <dbReference type="SAM" id="SignalP"/>
    </source>
</evidence>
<gene>
    <name evidence="7" type="ORF">ACFQO0_14525</name>
</gene>
<comment type="subcellular location">
    <subcellularLocation>
        <location evidence="1">Periplasm</location>
    </subcellularLocation>
</comment>
<keyword evidence="4" id="KW-0186">Copper</keyword>
<evidence type="ECO:0000313" key="8">
    <source>
        <dbReference type="Proteomes" id="UP001596379"/>
    </source>
</evidence>
<dbReference type="Proteomes" id="UP001596379">
    <property type="component" value="Unassembled WGS sequence"/>
</dbReference>
<organism evidence="7 8">
    <name type="scientific">Herminiimonas aquatilis</name>
    <dbReference type="NCBI Taxonomy" id="345342"/>
    <lineage>
        <taxon>Bacteria</taxon>
        <taxon>Pseudomonadati</taxon>
        <taxon>Pseudomonadota</taxon>
        <taxon>Betaproteobacteria</taxon>
        <taxon>Burkholderiales</taxon>
        <taxon>Oxalobacteraceae</taxon>
        <taxon>Herminiimonas</taxon>
    </lineage>
</organism>
<feature type="domain" description="Blue (type 1) copper" evidence="6">
    <location>
        <begin position="59"/>
        <end position="160"/>
    </location>
</feature>
<comment type="caution">
    <text evidence="7">The sequence shown here is derived from an EMBL/GenBank/DDBJ whole genome shotgun (WGS) entry which is preliminary data.</text>
</comment>
<dbReference type="InterPro" id="IPR050845">
    <property type="entry name" value="Cu-binding_ET"/>
</dbReference>
<feature type="signal peptide" evidence="5">
    <location>
        <begin position="1"/>
        <end position="20"/>
    </location>
</feature>
<evidence type="ECO:0000259" key="6">
    <source>
        <dbReference type="Pfam" id="PF00127"/>
    </source>
</evidence>
<proteinExistence type="predicted"/>
<dbReference type="PROSITE" id="PS51257">
    <property type="entry name" value="PROKAR_LIPOPROTEIN"/>
    <property type="match status" value="1"/>
</dbReference>
<dbReference type="CDD" id="cd04211">
    <property type="entry name" value="Cupredoxin_like_2"/>
    <property type="match status" value="1"/>
</dbReference>
<dbReference type="PANTHER" id="PTHR38439:SF3">
    <property type="entry name" value="COPPER-RESISTANT CUPROPROTEIN COPI"/>
    <property type="match status" value="1"/>
</dbReference>
<dbReference type="SUPFAM" id="SSF49503">
    <property type="entry name" value="Cupredoxins"/>
    <property type="match status" value="1"/>
</dbReference>
<dbReference type="PANTHER" id="PTHR38439">
    <property type="entry name" value="AURACYANIN-B"/>
    <property type="match status" value="1"/>
</dbReference>
<evidence type="ECO:0000256" key="2">
    <source>
        <dbReference type="ARBA" id="ARBA00022723"/>
    </source>
</evidence>
<name>A0ABW2J9S4_9BURK</name>
<dbReference type="RefSeq" id="WP_382235841.1">
    <property type="nucleotide sequence ID" value="NZ_JBHTCC010000003.1"/>
</dbReference>
<dbReference type="EMBL" id="JBHTCC010000003">
    <property type="protein sequence ID" value="MFC7299655.1"/>
    <property type="molecule type" value="Genomic_DNA"/>
</dbReference>
<dbReference type="PROSITE" id="PS00079">
    <property type="entry name" value="MULTICOPPER_OXIDASE1"/>
    <property type="match status" value="1"/>
</dbReference>
<accession>A0ABW2J9S4</accession>
<feature type="chain" id="PRO_5045614718" evidence="5">
    <location>
        <begin position="21"/>
        <end position="164"/>
    </location>
</feature>
<protein>
    <submittedName>
        <fullName evidence="7">Plastocyanin/azurin family copper-binding protein</fullName>
    </submittedName>
</protein>
<keyword evidence="2" id="KW-0479">Metal-binding</keyword>
<dbReference type="Pfam" id="PF00127">
    <property type="entry name" value="Copper-bind"/>
    <property type="match status" value="1"/>
</dbReference>
<dbReference type="InterPro" id="IPR033138">
    <property type="entry name" value="Cu_oxidase_CS"/>
</dbReference>
<evidence type="ECO:0000256" key="1">
    <source>
        <dbReference type="ARBA" id="ARBA00004418"/>
    </source>
</evidence>
<evidence type="ECO:0000313" key="7">
    <source>
        <dbReference type="EMBL" id="MFC7299655.1"/>
    </source>
</evidence>